<dbReference type="EMBL" id="JADOES010000047">
    <property type="protein sequence ID" value="MBT9317475.1"/>
    <property type="molecule type" value="Genomic_DNA"/>
</dbReference>
<keyword evidence="2" id="KW-1185">Reference proteome</keyword>
<name>A0A947DJB9_9CYAN</name>
<dbReference type="Proteomes" id="UP000717364">
    <property type="component" value="Unassembled WGS sequence"/>
</dbReference>
<dbReference type="AlphaFoldDB" id="A0A947DJB9"/>
<reference evidence="1" key="2">
    <citation type="journal article" date="2021" name="Mar. Drugs">
        <title>Genome Reduction and Secondary Metabolism of the Marine Sponge-Associated Cyanobacterium Leptothoe.</title>
        <authorList>
            <person name="Konstantinou D."/>
            <person name="Popin R.V."/>
            <person name="Fewer D.P."/>
            <person name="Sivonen K."/>
            <person name="Gkelis S."/>
        </authorList>
    </citation>
    <scope>NUCLEOTIDE SEQUENCE</scope>
    <source>
        <strain evidence="1">TAU-MAC 1115</strain>
    </source>
</reference>
<reference evidence="1" key="1">
    <citation type="submission" date="2020-11" db="EMBL/GenBank/DDBJ databases">
        <authorList>
            <person name="Konstantinou D."/>
            <person name="Gkelis S."/>
            <person name="Popin R."/>
            <person name="Fewer D."/>
            <person name="Sivonen K."/>
        </authorList>
    </citation>
    <scope>NUCLEOTIDE SEQUENCE</scope>
    <source>
        <strain evidence="1">TAU-MAC 1115</strain>
    </source>
</reference>
<comment type="caution">
    <text evidence="1">The sequence shown here is derived from an EMBL/GenBank/DDBJ whole genome shotgun (WGS) entry which is preliminary data.</text>
</comment>
<proteinExistence type="predicted"/>
<organism evidence="1 2">
    <name type="scientific">Leptothoe spongobia TAU-MAC 1115</name>
    <dbReference type="NCBI Taxonomy" id="1967444"/>
    <lineage>
        <taxon>Bacteria</taxon>
        <taxon>Bacillati</taxon>
        <taxon>Cyanobacteriota</taxon>
        <taxon>Cyanophyceae</taxon>
        <taxon>Nodosilineales</taxon>
        <taxon>Cymatolegaceae</taxon>
        <taxon>Leptothoe</taxon>
        <taxon>Leptothoe spongobia</taxon>
    </lineage>
</organism>
<accession>A0A947DJB9</accession>
<sequence>MQQSEIRDVRALSRLWFILALATLYVSAQGVDVVDAGNRQRVDTHWFRGNSYFRIGWDWIKTSFLKGWTLIQTVRFTSNKDPEPAMASRKQHDEQLYQIEFQVQTFVYNAT</sequence>
<gene>
    <name evidence="1" type="ORF">IXB50_18790</name>
</gene>
<protein>
    <submittedName>
        <fullName evidence="1">Uncharacterized protein</fullName>
    </submittedName>
</protein>
<evidence type="ECO:0000313" key="1">
    <source>
        <dbReference type="EMBL" id="MBT9317475.1"/>
    </source>
</evidence>
<evidence type="ECO:0000313" key="2">
    <source>
        <dbReference type="Proteomes" id="UP000717364"/>
    </source>
</evidence>